<feature type="compositionally biased region" description="Gly residues" evidence="1">
    <location>
        <begin position="249"/>
        <end position="262"/>
    </location>
</feature>
<evidence type="ECO:0000313" key="3">
    <source>
        <dbReference type="Proteomes" id="UP000288805"/>
    </source>
</evidence>
<gene>
    <name evidence="2" type="ORF">CK203_070362</name>
</gene>
<protein>
    <submittedName>
        <fullName evidence="2">Uncharacterized protein</fullName>
    </submittedName>
</protein>
<sequence length="262" mass="29540">MVFRHPVPFPNGRAIVNYVYLPEDRNISGQRLRLTWLTENFPSLPLDVIVESMRCYDKAFILQLIGSFLFADKFNNKFIAPIRLHSVLHDGVLPQPPLGMCWRDEFCPTSTPMHVLPKYMYLLDRLMLEQIHLWTGPDTPNIGHHDEIHQLCAITLEAIHEADRFLIPSNVVDTKRQSSDENVVMRDGGVQIRGGGVWTRGGGMRTRGDGVQTRGLEIHEARLLIPPNVVDTERQLSDEEVGMRDGGVRTRGGGVRTRGGGV</sequence>
<dbReference type="EMBL" id="QGNW01001381">
    <property type="protein sequence ID" value="RVW43341.1"/>
    <property type="molecule type" value="Genomic_DNA"/>
</dbReference>
<evidence type="ECO:0000256" key="1">
    <source>
        <dbReference type="SAM" id="MobiDB-lite"/>
    </source>
</evidence>
<dbReference type="AlphaFoldDB" id="A0A438E6G7"/>
<dbReference type="Proteomes" id="UP000288805">
    <property type="component" value="Unassembled WGS sequence"/>
</dbReference>
<comment type="caution">
    <text evidence="2">The sequence shown here is derived from an EMBL/GenBank/DDBJ whole genome shotgun (WGS) entry which is preliminary data.</text>
</comment>
<organism evidence="2 3">
    <name type="scientific">Vitis vinifera</name>
    <name type="common">Grape</name>
    <dbReference type="NCBI Taxonomy" id="29760"/>
    <lineage>
        <taxon>Eukaryota</taxon>
        <taxon>Viridiplantae</taxon>
        <taxon>Streptophyta</taxon>
        <taxon>Embryophyta</taxon>
        <taxon>Tracheophyta</taxon>
        <taxon>Spermatophyta</taxon>
        <taxon>Magnoliopsida</taxon>
        <taxon>eudicotyledons</taxon>
        <taxon>Gunneridae</taxon>
        <taxon>Pentapetalae</taxon>
        <taxon>rosids</taxon>
        <taxon>Vitales</taxon>
        <taxon>Vitaceae</taxon>
        <taxon>Viteae</taxon>
        <taxon>Vitis</taxon>
    </lineage>
</organism>
<name>A0A438E6G7_VITVI</name>
<reference evidence="2 3" key="1">
    <citation type="journal article" date="2018" name="PLoS Genet.">
        <title>Population sequencing reveals clonal diversity and ancestral inbreeding in the grapevine cultivar Chardonnay.</title>
        <authorList>
            <person name="Roach M.J."/>
            <person name="Johnson D.L."/>
            <person name="Bohlmann J."/>
            <person name="van Vuuren H.J."/>
            <person name="Jones S.J."/>
            <person name="Pretorius I.S."/>
            <person name="Schmidt S.A."/>
            <person name="Borneman A.R."/>
        </authorList>
    </citation>
    <scope>NUCLEOTIDE SEQUENCE [LARGE SCALE GENOMIC DNA]</scope>
    <source>
        <strain evidence="3">cv. Chardonnay</strain>
        <tissue evidence="2">Leaf</tissue>
    </source>
</reference>
<evidence type="ECO:0000313" key="2">
    <source>
        <dbReference type="EMBL" id="RVW43341.1"/>
    </source>
</evidence>
<feature type="region of interest" description="Disordered" evidence="1">
    <location>
        <begin position="243"/>
        <end position="262"/>
    </location>
</feature>
<accession>A0A438E6G7</accession>
<proteinExistence type="predicted"/>